<dbReference type="GO" id="GO:0016020">
    <property type="term" value="C:membrane"/>
    <property type="evidence" value="ECO:0007669"/>
    <property type="project" value="UniProtKB-SubCell"/>
</dbReference>
<protein>
    <recommendedName>
        <fullName evidence="11">RING-type domain-containing protein</fullName>
    </recommendedName>
</protein>
<feature type="chain" id="PRO_5003241286" description="RING-type domain-containing protein" evidence="10">
    <location>
        <begin position="23"/>
        <end position="215"/>
    </location>
</feature>
<dbReference type="GO" id="GO:0061630">
    <property type="term" value="F:ubiquitin protein ligase activity"/>
    <property type="evidence" value="ECO:0000318"/>
    <property type="project" value="GO_Central"/>
</dbReference>
<evidence type="ECO:0000256" key="6">
    <source>
        <dbReference type="ARBA" id="ARBA00022833"/>
    </source>
</evidence>
<feature type="signal peptide" evidence="10">
    <location>
        <begin position="1"/>
        <end position="22"/>
    </location>
</feature>
<keyword evidence="8" id="KW-0472">Membrane</keyword>
<dbReference type="Pfam" id="PF13639">
    <property type="entry name" value="zf-RING_2"/>
    <property type="match status" value="1"/>
</dbReference>
<sequence length="215" mass="25034">MIFLGSEFVLLLSFVFIPSTRPKIILISNLYYKTFRLFTFVHVLKYYTVNETIEYVFDILPPLNICAVHLTVVILMCSNFIPARVEKKDDRRLNGFPPKVFDDGVCAVCMLPHVDPSRPITCGHTFCYECLIRWCCIKITCPICSQVFTRLERSSGDGKTQHILTVNQDFLLDRIPFFDFDFDFARQDLMVELSTMFMSLSSLFGVIRMYREWAV</sequence>
<gene>
    <name evidence="12" type="ORF">DAPPUDRAFT_321811</name>
</gene>
<dbReference type="GO" id="GO:0008270">
    <property type="term" value="F:zinc ion binding"/>
    <property type="evidence" value="ECO:0007669"/>
    <property type="project" value="UniProtKB-KW"/>
</dbReference>
<evidence type="ECO:0000313" key="13">
    <source>
        <dbReference type="Proteomes" id="UP000000305"/>
    </source>
</evidence>
<dbReference type="HOGENOM" id="CLU_1284455_0_0_1"/>
<dbReference type="AlphaFoldDB" id="E9GTZ7"/>
<dbReference type="InParanoid" id="E9GTZ7"/>
<dbReference type="Gene3D" id="3.30.40.10">
    <property type="entry name" value="Zinc/RING finger domain, C3HC4 (zinc finger)"/>
    <property type="match status" value="1"/>
</dbReference>
<keyword evidence="2" id="KW-0812">Transmembrane</keyword>
<dbReference type="PANTHER" id="PTHR15860">
    <property type="entry name" value="UNCHARACTERIZED RING FINGER-CONTAINING PROTEIN"/>
    <property type="match status" value="1"/>
</dbReference>
<evidence type="ECO:0000313" key="12">
    <source>
        <dbReference type="EMBL" id="EFX77058.1"/>
    </source>
</evidence>
<dbReference type="KEGG" id="dpx:DAPPUDRAFT_321811"/>
<evidence type="ECO:0000256" key="8">
    <source>
        <dbReference type="ARBA" id="ARBA00023136"/>
    </source>
</evidence>
<reference evidence="12 13" key="1">
    <citation type="journal article" date="2011" name="Science">
        <title>The ecoresponsive genome of Daphnia pulex.</title>
        <authorList>
            <person name="Colbourne J.K."/>
            <person name="Pfrender M.E."/>
            <person name="Gilbert D."/>
            <person name="Thomas W.K."/>
            <person name="Tucker A."/>
            <person name="Oakley T.H."/>
            <person name="Tokishita S."/>
            <person name="Aerts A."/>
            <person name="Arnold G.J."/>
            <person name="Basu M.K."/>
            <person name="Bauer D.J."/>
            <person name="Caceres C.E."/>
            <person name="Carmel L."/>
            <person name="Casola C."/>
            <person name="Choi J.H."/>
            <person name="Detter J.C."/>
            <person name="Dong Q."/>
            <person name="Dusheyko S."/>
            <person name="Eads B.D."/>
            <person name="Frohlich T."/>
            <person name="Geiler-Samerotte K.A."/>
            <person name="Gerlach D."/>
            <person name="Hatcher P."/>
            <person name="Jogdeo S."/>
            <person name="Krijgsveld J."/>
            <person name="Kriventseva E.V."/>
            <person name="Kultz D."/>
            <person name="Laforsch C."/>
            <person name="Lindquist E."/>
            <person name="Lopez J."/>
            <person name="Manak J.R."/>
            <person name="Muller J."/>
            <person name="Pangilinan J."/>
            <person name="Patwardhan R.P."/>
            <person name="Pitluck S."/>
            <person name="Pritham E.J."/>
            <person name="Rechtsteiner A."/>
            <person name="Rho M."/>
            <person name="Rogozin I.B."/>
            <person name="Sakarya O."/>
            <person name="Salamov A."/>
            <person name="Schaack S."/>
            <person name="Shapiro H."/>
            <person name="Shiga Y."/>
            <person name="Skalitzky C."/>
            <person name="Smith Z."/>
            <person name="Souvorov A."/>
            <person name="Sung W."/>
            <person name="Tang Z."/>
            <person name="Tsuchiya D."/>
            <person name="Tu H."/>
            <person name="Vos H."/>
            <person name="Wang M."/>
            <person name="Wolf Y.I."/>
            <person name="Yamagata H."/>
            <person name="Yamada T."/>
            <person name="Ye Y."/>
            <person name="Shaw J.R."/>
            <person name="Andrews J."/>
            <person name="Crease T.J."/>
            <person name="Tang H."/>
            <person name="Lucas S.M."/>
            <person name="Robertson H.M."/>
            <person name="Bork P."/>
            <person name="Koonin E.V."/>
            <person name="Zdobnov E.M."/>
            <person name="Grigoriev I.V."/>
            <person name="Lynch M."/>
            <person name="Boore J.L."/>
        </authorList>
    </citation>
    <scope>NUCLEOTIDE SEQUENCE [LARGE SCALE GENOMIC DNA]</scope>
</reference>
<dbReference type="InterPro" id="IPR001841">
    <property type="entry name" value="Znf_RING"/>
</dbReference>
<evidence type="ECO:0000256" key="5">
    <source>
        <dbReference type="ARBA" id="ARBA00022786"/>
    </source>
</evidence>
<feature type="domain" description="RING-type" evidence="11">
    <location>
        <begin position="106"/>
        <end position="145"/>
    </location>
</feature>
<dbReference type="PROSITE" id="PS00518">
    <property type="entry name" value="ZF_RING_1"/>
    <property type="match status" value="1"/>
</dbReference>
<dbReference type="SUPFAM" id="SSF57850">
    <property type="entry name" value="RING/U-box"/>
    <property type="match status" value="1"/>
</dbReference>
<keyword evidence="7" id="KW-1133">Transmembrane helix</keyword>
<dbReference type="PROSITE" id="PS50089">
    <property type="entry name" value="ZF_RING_2"/>
    <property type="match status" value="1"/>
</dbReference>
<keyword evidence="10" id="KW-0732">Signal</keyword>
<keyword evidence="5" id="KW-0833">Ubl conjugation pathway</keyword>
<dbReference type="PANTHER" id="PTHR15860:SF0">
    <property type="entry name" value="LP20373P"/>
    <property type="match status" value="1"/>
</dbReference>
<dbReference type="InterPro" id="IPR044235">
    <property type="entry name" value="RNFT1/2"/>
</dbReference>
<evidence type="ECO:0000256" key="1">
    <source>
        <dbReference type="ARBA" id="ARBA00004141"/>
    </source>
</evidence>
<evidence type="ECO:0000256" key="2">
    <source>
        <dbReference type="ARBA" id="ARBA00022692"/>
    </source>
</evidence>
<organism evidence="12 13">
    <name type="scientific">Daphnia pulex</name>
    <name type="common">Water flea</name>
    <dbReference type="NCBI Taxonomy" id="6669"/>
    <lineage>
        <taxon>Eukaryota</taxon>
        <taxon>Metazoa</taxon>
        <taxon>Ecdysozoa</taxon>
        <taxon>Arthropoda</taxon>
        <taxon>Crustacea</taxon>
        <taxon>Branchiopoda</taxon>
        <taxon>Diplostraca</taxon>
        <taxon>Cladocera</taxon>
        <taxon>Anomopoda</taxon>
        <taxon>Daphniidae</taxon>
        <taxon>Daphnia</taxon>
    </lineage>
</organism>
<dbReference type="GO" id="GO:1904294">
    <property type="term" value="P:positive regulation of ERAD pathway"/>
    <property type="evidence" value="ECO:0007669"/>
    <property type="project" value="InterPro"/>
</dbReference>
<comment type="subcellular location">
    <subcellularLocation>
        <location evidence="1">Membrane</location>
        <topology evidence="1">Multi-pass membrane protein</topology>
    </subcellularLocation>
</comment>
<dbReference type="InterPro" id="IPR013083">
    <property type="entry name" value="Znf_RING/FYVE/PHD"/>
</dbReference>
<dbReference type="OrthoDB" id="252722at2759"/>
<evidence type="ECO:0000259" key="11">
    <source>
        <dbReference type="PROSITE" id="PS50089"/>
    </source>
</evidence>
<proteinExistence type="predicted"/>
<evidence type="ECO:0000256" key="7">
    <source>
        <dbReference type="ARBA" id="ARBA00022989"/>
    </source>
</evidence>
<evidence type="ECO:0000256" key="10">
    <source>
        <dbReference type="SAM" id="SignalP"/>
    </source>
</evidence>
<dbReference type="Proteomes" id="UP000000305">
    <property type="component" value="Unassembled WGS sequence"/>
</dbReference>
<keyword evidence="4 9" id="KW-0863">Zinc-finger</keyword>
<keyword evidence="6" id="KW-0862">Zinc</keyword>
<keyword evidence="13" id="KW-1185">Reference proteome</keyword>
<evidence type="ECO:0000256" key="9">
    <source>
        <dbReference type="PROSITE-ProRule" id="PRU00175"/>
    </source>
</evidence>
<dbReference type="PhylomeDB" id="E9GTZ7"/>
<accession>E9GTZ7</accession>
<name>E9GTZ7_DAPPU</name>
<keyword evidence="3" id="KW-0479">Metal-binding</keyword>
<dbReference type="EMBL" id="GL732565">
    <property type="protein sequence ID" value="EFX77058.1"/>
    <property type="molecule type" value="Genomic_DNA"/>
</dbReference>
<evidence type="ECO:0000256" key="4">
    <source>
        <dbReference type="ARBA" id="ARBA00022771"/>
    </source>
</evidence>
<evidence type="ECO:0000256" key="3">
    <source>
        <dbReference type="ARBA" id="ARBA00022723"/>
    </source>
</evidence>
<dbReference type="InterPro" id="IPR017907">
    <property type="entry name" value="Znf_RING_CS"/>
</dbReference>